<keyword evidence="10" id="KW-1185">Reference proteome</keyword>
<evidence type="ECO:0000313" key="10">
    <source>
        <dbReference type="Proteomes" id="UP001176468"/>
    </source>
</evidence>
<dbReference type="RefSeq" id="WP_304561768.1">
    <property type="nucleotide sequence ID" value="NZ_JAUQSZ010000009.1"/>
</dbReference>
<evidence type="ECO:0000256" key="4">
    <source>
        <dbReference type="ARBA" id="ARBA00022798"/>
    </source>
</evidence>
<dbReference type="PANTHER" id="PTHR43620">
    <property type="entry name" value="GLYCEROPHOSPHORYL DIESTER PHOSPHODIESTERASE"/>
    <property type="match status" value="1"/>
</dbReference>
<evidence type="ECO:0000259" key="8">
    <source>
        <dbReference type="PROSITE" id="PS51704"/>
    </source>
</evidence>
<dbReference type="Proteomes" id="UP001176468">
    <property type="component" value="Unassembled WGS sequence"/>
</dbReference>
<evidence type="ECO:0000256" key="6">
    <source>
        <dbReference type="ARBA" id="ARBA00047512"/>
    </source>
</evidence>
<evidence type="ECO:0000313" key="9">
    <source>
        <dbReference type="EMBL" id="MDO7843312.1"/>
    </source>
</evidence>
<name>A0ABT9A0F9_9SPHN</name>
<accession>A0ABT9A0F9</accession>
<feature type="domain" description="GP-PDE" evidence="8">
    <location>
        <begin position="33"/>
        <end position="360"/>
    </location>
</feature>
<feature type="signal peptide" evidence="7">
    <location>
        <begin position="1"/>
        <end position="19"/>
    </location>
</feature>
<dbReference type="PROSITE" id="PS51704">
    <property type="entry name" value="GP_PDE"/>
    <property type="match status" value="1"/>
</dbReference>
<gene>
    <name evidence="9" type="ORF">Q5H94_13330</name>
</gene>
<proteinExistence type="inferred from homology"/>
<dbReference type="EMBL" id="JAUQSZ010000009">
    <property type="protein sequence ID" value="MDO7843312.1"/>
    <property type="molecule type" value="Genomic_DNA"/>
</dbReference>
<comment type="catalytic activity">
    <reaction evidence="6">
        <text>a sn-glycero-3-phosphodiester + H2O = an alcohol + sn-glycerol 3-phosphate + H(+)</text>
        <dbReference type="Rhea" id="RHEA:12969"/>
        <dbReference type="ChEBI" id="CHEBI:15377"/>
        <dbReference type="ChEBI" id="CHEBI:15378"/>
        <dbReference type="ChEBI" id="CHEBI:30879"/>
        <dbReference type="ChEBI" id="CHEBI:57597"/>
        <dbReference type="ChEBI" id="CHEBI:83408"/>
        <dbReference type="EC" id="3.1.4.46"/>
    </reaction>
</comment>
<dbReference type="CDD" id="cd08602">
    <property type="entry name" value="GDPD_ScGlpQ1_like"/>
    <property type="match status" value="1"/>
</dbReference>
<dbReference type="Gene3D" id="3.20.20.190">
    <property type="entry name" value="Phosphatidylinositol (PI) phosphodiesterase"/>
    <property type="match status" value="1"/>
</dbReference>
<evidence type="ECO:0000256" key="3">
    <source>
        <dbReference type="ARBA" id="ARBA00022729"/>
    </source>
</evidence>
<evidence type="ECO:0000256" key="1">
    <source>
        <dbReference type="ARBA" id="ARBA00007277"/>
    </source>
</evidence>
<comment type="caution">
    <text evidence="9">The sequence shown here is derived from an EMBL/GenBank/DDBJ whole genome shotgun (WGS) entry which is preliminary data.</text>
</comment>
<evidence type="ECO:0000256" key="2">
    <source>
        <dbReference type="ARBA" id="ARBA00012247"/>
    </source>
</evidence>
<dbReference type="SUPFAM" id="SSF51695">
    <property type="entry name" value="PLC-like phosphodiesterases"/>
    <property type="match status" value="1"/>
</dbReference>
<sequence length="366" mass="39970">MRRMLMAAMLLLVPVAALGQESPVPRFDPKTPPIVIGHRGASGYRPEHTLASYELAIAQGADFIEPDLVLTKDNVFVARHENDITGTTDVAAHPEFAVRKAVKTIDGERHEGWFTEDFTLAELKTLRAKERLPQLRPDNAKYDGKFEVPTLAEVIALAKRATEEMGRTIGIYPETKHPSYFASIGLPMEKKLAAQLKAAGWSKPGDPVFIQSFEVNNLKALRKLTGLRLIQLMAPEGGPADNAAPSYAEMATPAGLKQIAAYAYGIGPGLDMIKKGDAPPSTLVQDAHAAGLRVHPWTFRAENYFLIPSFHTKVQQVTPGFVVMPKPSDHGRLQDEIVLYLQLGLDGFFTDFPDIGVAARKAAAAQ</sequence>
<keyword evidence="3 7" id="KW-0732">Signal</keyword>
<evidence type="ECO:0000256" key="5">
    <source>
        <dbReference type="ARBA" id="ARBA00022801"/>
    </source>
</evidence>
<dbReference type="Pfam" id="PF03009">
    <property type="entry name" value="GDPD"/>
    <property type="match status" value="1"/>
</dbReference>
<dbReference type="InterPro" id="IPR030395">
    <property type="entry name" value="GP_PDE_dom"/>
</dbReference>
<evidence type="ECO:0000256" key="7">
    <source>
        <dbReference type="SAM" id="SignalP"/>
    </source>
</evidence>
<feature type="chain" id="PRO_5046823963" description="glycerophosphodiester phosphodiesterase" evidence="7">
    <location>
        <begin position="20"/>
        <end position="366"/>
    </location>
</feature>
<organism evidence="9 10">
    <name type="scientific">Sphingomonas immobilis</name>
    <dbReference type="NCBI Taxonomy" id="3063997"/>
    <lineage>
        <taxon>Bacteria</taxon>
        <taxon>Pseudomonadati</taxon>
        <taxon>Pseudomonadota</taxon>
        <taxon>Alphaproteobacteria</taxon>
        <taxon>Sphingomonadales</taxon>
        <taxon>Sphingomonadaceae</taxon>
        <taxon>Sphingomonas</taxon>
    </lineage>
</organism>
<dbReference type="PANTHER" id="PTHR43620:SF7">
    <property type="entry name" value="GLYCEROPHOSPHODIESTER PHOSPHODIESTERASE GDPD5-RELATED"/>
    <property type="match status" value="1"/>
</dbReference>
<keyword evidence="4" id="KW-0319">Glycerol metabolism</keyword>
<protein>
    <recommendedName>
        <fullName evidence="2">glycerophosphodiester phosphodiesterase</fullName>
        <ecNumber evidence="2">3.1.4.46</ecNumber>
    </recommendedName>
</protein>
<comment type="similarity">
    <text evidence="1">Belongs to the glycerophosphoryl diester phosphodiesterase family.</text>
</comment>
<reference evidence="9" key="1">
    <citation type="submission" date="2023-07" db="EMBL/GenBank/DDBJ databases">
        <authorList>
            <person name="Kim M.K."/>
        </authorList>
    </citation>
    <scope>NUCLEOTIDE SEQUENCE</scope>
    <source>
        <strain evidence="9">CA1-15</strain>
    </source>
</reference>
<dbReference type="EC" id="3.1.4.46" evidence="2"/>
<keyword evidence="5" id="KW-0378">Hydrolase</keyword>
<dbReference type="InterPro" id="IPR017946">
    <property type="entry name" value="PLC-like_Pdiesterase_TIM-brl"/>
</dbReference>